<dbReference type="Proteomes" id="UP000295537">
    <property type="component" value="Unassembled WGS sequence"/>
</dbReference>
<gene>
    <name evidence="1" type="ORF">EV693_10612</name>
</gene>
<dbReference type="RefSeq" id="WP_132501264.1">
    <property type="nucleotide sequence ID" value="NZ_LVXA01000001.1"/>
</dbReference>
<dbReference type="EMBL" id="SLXJ01000006">
    <property type="protein sequence ID" value="TCP17333.1"/>
    <property type="molecule type" value="Genomic_DNA"/>
</dbReference>
<protein>
    <submittedName>
        <fullName evidence="1">Uncharacterized protein</fullName>
    </submittedName>
</protein>
<proteinExistence type="predicted"/>
<sequence>MKHETELMTKALELLAQLKGFNLNEIHLISQMMAQQALNLQVFEPDPAAFDATVQEWQDAFEQARSTLR</sequence>
<organism evidence="1 2">
    <name type="scientific">Nicoletella semolina</name>
    <dbReference type="NCBI Taxonomy" id="271160"/>
    <lineage>
        <taxon>Bacteria</taxon>
        <taxon>Pseudomonadati</taxon>
        <taxon>Pseudomonadota</taxon>
        <taxon>Gammaproteobacteria</taxon>
        <taxon>Pasteurellales</taxon>
        <taxon>Pasteurellaceae</taxon>
        <taxon>Nicoletella</taxon>
    </lineage>
</organism>
<reference evidence="1 2" key="1">
    <citation type="submission" date="2019-03" db="EMBL/GenBank/DDBJ databases">
        <title>Genomic Encyclopedia of Type Strains, Phase IV (KMG-IV): sequencing the most valuable type-strain genomes for metagenomic binning, comparative biology and taxonomic classification.</title>
        <authorList>
            <person name="Goeker M."/>
        </authorList>
    </citation>
    <scope>NUCLEOTIDE SEQUENCE [LARGE SCALE GENOMIC DNA]</scope>
    <source>
        <strain evidence="1 2">DSM 16380</strain>
    </source>
</reference>
<comment type="caution">
    <text evidence="1">The sequence shown here is derived from an EMBL/GenBank/DDBJ whole genome shotgun (WGS) entry which is preliminary data.</text>
</comment>
<evidence type="ECO:0000313" key="2">
    <source>
        <dbReference type="Proteomes" id="UP000295537"/>
    </source>
</evidence>
<keyword evidence="2" id="KW-1185">Reference proteome</keyword>
<accession>A0A4R2N8N5</accession>
<dbReference type="AlphaFoldDB" id="A0A4R2N8N5"/>
<evidence type="ECO:0000313" key="1">
    <source>
        <dbReference type="EMBL" id="TCP17333.1"/>
    </source>
</evidence>
<name>A0A4R2N8N5_9PAST</name>